<feature type="region of interest" description="Disordered" evidence="3">
    <location>
        <begin position="48"/>
        <end position="70"/>
    </location>
</feature>
<comment type="caution">
    <text evidence="5">The sequence shown here is derived from an EMBL/GenBank/DDBJ whole genome shotgun (WGS) entry which is preliminary data.</text>
</comment>
<dbReference type="PANTHER" id="PTHR31342">
    <property type="entry name" value="PROTEIN CHUP1, CHLOROPLASTIC"/>
    <property type="match status" value="1"/>
</dbReference>
<sequence>MMERIVRRFFNVVTREEKGMKPLLQKCGLALALTFAGFLYSHIRTNATSSREQHPSGHGKDDNFGRGKRVASSSCSTVSEENVLDNEETCIGKVIRKNSPSGPSPRTRQSGEKDEFLLLEFNDLTKEADFGANISGSSFKELDYPKKKKEVETPRSKLGSPMAYANLDKDDCEIEIRKLRSMIIMLQERETNLEVQLLEYCGIKEQEAAVMELQNRLKISNMETKMFNLKVETLQSENRRLEAQVVDHAKLMTELETTKTKVKFLKKKLKYEAEQNREHIMNLKQKVAKLQDNEYNASANDQEIQIKLKRLKDLECEAEQLRKSNLRLQLDNSDLVRRLDSTQILANAVLEDPEAHALKEEGERLRRENEGLTKELEQLHADRCLDLEELVYLRWINACLRHELRSYQPPPGKTVARDLSKSLSPTSEKKAKQLILEYASNEGRGSVSDMDSDQWSSSQASFLTDPGEREDYFPLDNSSELKATNNTSKSRIFGKLMRLIRGKESQNQRDRATSKEKSMSREDSNTNSPHFSLSISTGTEGLRSENATPSATSRTSFDFNQTMSMKEESSRNSDSHTPGSSKNLSPRRTRSVDFKNHLRSFSESSGSEKSNLVKYAEAIKDSSGTLKQRTHRRSASISSF</sequence>
<dbReference type="GO" id="GO:0055028">
    <property type="term" value="C:cortical microtubule"/>
    <property type="evidence" value="ECO:0007669"/>
    <property type="project" value="TreeGrafter"/>
</dbReference>
<feature type="compositionally biased region" description="Polar residues" evidence="3">
    <location>
        <begin position="575"/>
        <end position="586"/>
    </location>
</feature>
<name>A0A445JH95_GLYSO</name>
<feature type="compositionally biased region" description="Basic and acidic residues" evidence="3">
    <location>
        <begin position="501"/>
        <end position="524"/>
    </location>
</feature>
<dbReference type="GO" id="GO:0072699">
    <property type="term" value="P:protein localization to cortical microtubule cytoskeleton"/>
    <property type="evidence" value="ECO:0007669"/>
    <property type="project" value="TreeGrafter"/>
</dbReference>
<dbReference type="EMBL" id="QZWG01000008">
    <property type="protein sequence ID" value="RZB97834.1"/>
    <property type="molecule type" value="Genomic_DNA"/>
</dbReference>
<feature type="coiled-coil region" evidence="2">
    <location>
        <begin position="355"/>
        <end position="382"/>
    </location>
</feature>
<protein>
    <submittedName>
        <fullName evidence="4">Protein CHUP1, chloroplastic isoform A</fullName>
    </submittedName>
    <submittedName>
        <fullName evidence="5">Protein CHUP1, chloroplastic isoform B</fullName>
    </submittedName>
</protein>
<feature type="compositionally biased region" description="Basic and acidic residues" evidence="3">
    <location>
        <begin position="565"/>
        <end position="574"/>
    </location>
</feature>
<dbReference type="Gramene" id="XM_028388675.1">
    <property type="protein sequence ID" value="XP_028244476.1"/>
    <property type="gene ID" value="LOC114422361"/>
</dbReference>
<dbReference type="Gramene" id="XM_028388676.1">
    <property type="protein sequence ID" value="XP_028244477.1"/>
    <property type="gene ID" value="LOC114422361"/>
</dbReference>
<feature type="compositionally biased region" description="Low complexity" evidence="3">
    <location>
        <begin position="601"/>
        <end position="610"/>
    </location>
</feature>
<keyword evidence="1 2" id="KW-0175">Coiled coil</keyword>
<evidence type="ECO:0000256" key="3">
    <source>
        <dbReference type="SAM" id="MobiDB-lite"/>
    </source>
</evidence>
<reference evidence="5 6" key="1">
    <citation type="submission" date="2018-09" db="EMBL/GenBank/DDBJ databases">
        <title>A high-quality reference genome of wild soybean provides a powerful tool to mine soybean genomes.</title>
        <authorList>
            <person name="Xie M."/>
            <person name="Chung C.Y.L."/>
            <person name="Li M.-W."/>
            <person name="Wong F.-L."/>
            <person name="Chan T.-F."/>
            <person name="Lam H.-M."/>
        </authorList>
    </citation>
    <scope>NUCLEOTIDE SEQUENCE [LARGE SCALE GENOMIC DNA]</scope>
    <source>
        <strain evidence="6">cv. W05</strain>
        <tissue evidence="5">Hypocotyl of etiolated seedlings</tissue>
    </source>
</reference>
<evidence type="ECO:0000256" key="2">
    <source>
        <dbReference type="SAM" id="Coils"/>
    </source>
</evidence>
<dbReference type="SMR" id="A0A445JH95"/>
<proteinExistence type="predicted"/>
<evidence type="ECO:0000256" key="1">
    <source>
        <dbReference type="ARBA" id="ARBA00023054"/>
    </source>
</evidence>
<dbReference type="AlphaFoldDB" id="A0A445JH95"/>
<evidence type="ECO:0000313" key="5">
    <source>
        <dbReference type="EMBL" id="RZB97835.1"/>
    </source>
</evidence>
<feature type="compositionally biased region" description="Low complexity" evidence="3">
    <location>
        <begin position="446"/>
        <end position="461"/>
    </location>
</feature>
<accession>A0A445JH95</accession>
<feature type="coiled-coil region" evidence="2">
    <location>
        <begin position="169"/>
        <end position="331"/>
    </location>
</feature>
<dbReference type="InterPro" id="IPR040265">
    <property type="entry name" value="CHUP1/IPGA1-like"/>
</dbReference>
<evidence type="ECO:0000313" key="6">
    <source>
        <dbReference type="Proteomes" id="UP000289340"/>
    </source>
</evidence>
<feature type="compositionally biased region" description="Basic and acidic residues" evidence="3">
    <location>
        <begin position="51"/>
        <end position="65"/>
    </location>
</feature>
<gene>
    <name evidence="5" type="ORF">D0Y65_021079</name>
</gene>
<dbReference type="PANTHER" id="PTHR31342:SF4">
    <property type="entry name" value="ACTIN BINDING PROTEIN FAMILY"/>
    <property type="match status" value="1"/>
</dbReference>
<feature type="compositionally biased region" description="Polar residues" evidence="3">
    <location>
        <begin position="525"/>
        <end position="564"/>
    </location>
</feature>
<feature type="region of interest" description="Disordered" evidence="3">
    <location>
        <begin position="442"/>
        <end position="611"/>
    </location>
</feature>
<dbReference type="EMBL" id="QZWG01000008">
    <property type="protein sequence ID" value="RZB97835.1"/>
    <property type="molecule type" value="Genomic_DNA"/>
</dbReference>
<evidence type="ECO:0000313" key="4">
    <source>
        <dbReference type="EMBL" id="RZB97834.1"/>
    </source>
</evidence>
<keyword evidence="6" id="KW-1185">Reference proteome</keyword>
<dbReference type="Proteomes" id="UP000289340">
    <property type="component" value="Chromosome 8"/>
</dbReference>
<feature type="compositionally biased region" description="Polar residues" evidence="3">
    <location>
        <begin position="476"/>
        <end position="490"/>
    </location>
</feature>
<organism evidence="5 6">
    <name type="scientific">Glycine soja</name>
    <name type="common">Wild soybean</name>
    <dbReference type="NCBI Taxonomy" id="3848"/>
    <lineage>
        <taxon>Eukaryota</taxon>
        <taxon>Viridiplantae</taxon>
        <taxon>Streptophyta</taxon>
        <taxon>Embryophyta</taxon>
        <taxon>Tracheophyta</taxon>
        <taxon>Spermatophyta</taxon>
        <taxon>Magnoliopsida</taxon>
        <taxon>eudicotyledons</taxon>
        <taxon>Gunneridae</taxon>
        <taxon>Pentapetalae</taxon>
        <taxon>rosids</taxon>
        <taxon>fabids</taxon>
        <taxon>Fabales</taxon>
        <taxon>Fabaceae</taxon>
        <taxon>Papilionoideae</taxon>
        <taxon>50 kb inversion clade</taxon>
        <taxon>NPAAA clade</taxon>
        <taxon>indigoferoid/millettioid clade</taxon>
        <taxon>Phaseoleae</taxon>
        <taxon>Glycine</taxon>
        <taxon>Glycine subgen. Soja</taxon>
    </lineage>
</organism>